<evidence type="ECO:0000256" key="7">
    <source>
        <dbReference type="ARBA" id="ARBA00023136"/>
    </source>
</evidence>
<feature type="transmembrane region" description="Helical" evidence="8">
    <location>
        <begin position="135"/>
        <end position="153"/>
    </location>
</feature>
<dbReference type="GO" id="GO:0005886">
    <property type="term" value="C:plasma membrane"/>
    <property type="evidence" value="ECO:0007669"/>
    <property type="project" value="UniProtKB-SubCell"/>
</dbReference>
<evidence type="ECO:0000256" key="5">
    <source>
        <dbReference type="ARBA" id="ARBA00022692"/>
    </source>
</evidence>
<comment type="subcellular location">
    <subcellularLocation>
        <location evidence="1">Cell membrane</location>
        <topology evidence="1">Multi-pass membrane protein</topology>
    </subcellularLocation>
</comment>
<dbReference type="AlphaFoldDB" id="A0A6I5A635"/>
<evidence type="ECO:0000256" key="8">
    <source>
        <dbReference type="SAM" id="Phobius"/>
    </source>
</evidence>
<keyword evidence="5 8" id="KW-0812">Transmembrane</keyword>
<feature type="transmembrane region" description="Helical" evidence="8">
    <location>
        <begin position="227"/>
        <end position="249"/>
    </location>
</feature>
<dbReference type="GO" id="GO:0022857">
    <property type="term" value="F:transmembrane transporter activity"/>
    <property type="evidence" value="ECO:0007669"/>
    <property type="project" value="InterPro"/>
</dbReference>
<feature type="transmembrane region" description="Helical" evidence="8">
    <location>
        <begin position="56"/>
        <end position="75"/>
    </location>
</feature>
<keyword evidence="4" id="KW-0997">Cell inner membrane</keyword>
<proteinExistence type="predicted"/>
<keyword evidence="7 8" id="KW-0472">Membrane</keyword>
<dbReference type="EMBL" id="WMEQ01000022">
    <property type="protein sequence ID" value="MYL35836.1"/>
    <property type="molecule type" value="Genomic_DNA"/>
</dbReference>
<evidence type="ECO:0000256" key="1">
    <source>
        <dbReference type="ARBA" id="ARBA00004651"/>
    </source>
</evidence>
<evidence type="ECO:0000256" key="6">
    <source>
        <dbReference type="ARBA" id="ARBA00022989"/>
    </source>
</evidence>
<reference evidence="9 10" key="1">
    <citation type="submission" date="2019-11" db="EMBL/GenBank/DDBJ databases">
        <title>Genome sequences of 17 halophilic strains isolated from different environments.</title>
        <authorList>
            <person name="Furrow R.E."/>
        </authorList>
    </citation>
    <scope>NUCLEOTIDE SEQUENCE [LARGE SCALE GENOMIC DNA]</scope>
    <source>
        <strain evidence="9 10">22514_16_FS</strain>
    </source>
</reference>
<dbReference type="Pfam" id="PF02653">
    <property type="entry name" value="BPD_transp_2"/>
    <property type="match status" value="1"/>
</dbReference>
<organism evidence="9 10">
    <name type="scientific">Pontibacillus yanchengensis</name>
    <dbReference type="NCBI Taxonomy" id="462910"/>
    <lineage>
        <taxon>Bacteria</taxon>
        <taxon>Bacillati</taxon>
        <taxon>Bacillota</taxon>
        <taxon>Bacilli</taxon>
        <taxon>Bacillales</taxon>
        <taxon>Bacillaceae</taxon>
        <taxon>Pontibacillus</taxon>
    </lineage>
</organism>
<protein>
    <submittedName>
        <fullName evidence="9">Ribose ABC transporter permease</fullName>
    </submittedName>
</protein>
<keyword evidence="3" id="KW-1003">Cell membrane</keyword>
<evidence type="ECO:0000256" key="4">
    <source>
        <dbReference type="ARBA" id="ARBA00022519"/>
    </source>
</evidence>
<evidence type="ECO:0000256" key="2">
    <source>
        <dbReference type="ARBA" id="ARBA00022448"/>
    </source>
</evidence>
<keyword evidence="6 8" id="KW-1133">Transmembrane helix</keyword>
<dbReference type="Proteomes" id="UP000468638">
    <property type="component" value="Unassembled WGS sequence"/>
</dbReference>
<evidence type="ECO:0000256" key="3">
    <source>
        <dbReference type="ARBA" id="ARBA00022475"/>
    </source>
</evidence>
<dbReference type="PANTHER" id="PTHR32196">
    <property type="entry name" value="ABC TRANSPORTER PERMEASE PROTEIN YPHD-RELATED-RELATED"/>
    <property type="match status" value="1"/>
</dbReference>
<evidence type="ECO:0000313" key="9">
    <source>
        <dbReference type="EMBL" id="MYL35836.1"/>
    </source>
</evidence>
<feature type="transmembrane region" description="Helical" evidence="8">
    <location>
        <begin position="173"/>
        <end position="196"/>
    </location>
</feature>
<comment type="caution">
    <text evidence="9">The sequence shown here is derived from an EMBL/GenBank/DDBJ whole genome shotgun (WGS) entry which is preliminary data.</text>
</comment>
<gene>
    <name evidence="9" type="ORF">GLW05_19885</name>
</gene>
<name>A0A6I5A635_9BACI</name>
<dbReference type="PANTHER" id="PTHR32196:SF21">
    <property type="entry name" value="ABC TRANSPORTER PERMEASE PROTEIN YPHD-RELATED"/>
    <property type="match status" value="1"/>
</dbReference>
<dbReference type="CDD" id="cd06579">
    <property type="entry name" value="TM_PBP1_transp_AraH_like"/>
    <property type="match status" value="1"/>
</dbReference>
<evidence type="ECO:0000313" key="10">
    <source>
        <dbReference type="Proteomes" id="UP000468638"/>
    </source>
</evidence>
<dbReference type="InterPro" id="IPR001851">
    <property type="entry name" value="ABC_transp_permease"/>
</dbReference>
<feature type="transmembrane region" description="Helical" evidence="8">
    <location>
        <begin position="281"/>
        <end position="300"/>
    </location>
</feature>
<sequence length="329" mass="34773">MNMLNKEMNVNKVNSMRSSREILKNPEMLTLLGFIVICLFFSIATSEFLTFTNISNILRQVSINGILAVGMTFVILTGGIDLSVGSVMAFTGTIMAGLMINNGLPPYIGILLGILLGAAVGYINGMFVAYAKIPAIIVTLAMMEIARGLALLYTGGYPLSGMPSSFTFIGRGYLFGVIPMPVIIMALVFFLAYIILNHLPLGRYIYALGGNEEAVRLSGIKVKRIKALVFMVSGVTASISGLIITSRLASGQPNAGVGFELDAIAAVVLGGTAISGGRGHIFGTFLGALLLGVLSNGLNLVGVSPYVQRVLKGAIIIGAIYYSSTRKKD</sequence>
<accession>A0A6I5A635</accession>
<feature type="transmembrane region" description="Helical" evidence="8">
    <location>
        <begin position="106"/>
        <end position="123"/>
    </location>
</feature>
<keyword evidence="2" id="KW-0813">Transport</keyword>